<evidence type="ECO:0000256" key="4">
    <source>
        <dbReference type="ARBA" id="ARBA00022989"/>
    </source>
</evidence>
<comment type="caution">
    <text evidence="9">The sequence shown here is derived from an EMBL/GenBank/DDBJ whole genome shotgun (WGS) entry which is preliminary data.</text>
</comment>
<dbReference type="InterPro" id="IPR006037">
    <property type="entry name" value="RCK_C"/>
</dbReference>
<dbReference type="EMBL" id="JAALLT010000005">
    <property type="protein sequence ID" value="NGP78035.1"/>
    <property type="molecule type" value="Genomic_DNA"/>
</dbReference>
<dbReference type="Proteomes" id="UP000473278">
    <property type="component" value="Unassembled WGS sequence"/>
</dbReference>
<feature type="transmembrane region" description="Helical" evidence="6">
    <location>
        <begin position="389"/>
        <end position="406"/>
    </location>
</feature>
<feature type="transmembrane region" description="Helical" evidence="6">
    <location>
        <begin position="325"/>
        <end position="346"/>
    </location>
</feature>
<dbReference type="RefSeq" id="WP_165143769.1">
    <property type="nucleotide sequence ID" value="NZ_JAALLT010000005.1"/>
</dbReference>
<evidence type="ECO:0000259" key="7">
    <source>
        <dbReference type="PROSITE" id="PS51094"/>
    </source>
</evidence>
<dbReference type="InterPro" id="IPR016152">
    <property type="entry name" value="PTrfase/Anion_transptr"/>
</dbReference>
<feature type="transmembrane region" description="Helical" evidence="6">
    <location>
        <begin position="279"/>
        <end position="304"/>
    </location>
</feature>
<reference evidence="9 10" key="1">
    <citation type="submission" date="2020-02" db="EMBL/GenBank/DDBJ databases">
        <title>Balneolaceae bacterium YR4-1, complete genome.</title>
        <authorList>
            <person name="Li Y."/>
            <person name="Wu S."/>
        </authorList>
    </citation>
    <scope>NUCLEOTIDE SEQUENCE [LARGE SCALE GENOMIC DNA]</scope>
    <source>
        <strain evidence="9 10">YR4-1</strain>
    </source>
</reference>
<feature type="transmembrane region" description="Helical" evidence="6">
    <location>
        <begin position="113"/>
        <end position="137"/>
    </location>
</feature>
<feature type="transmembrane region" description="Helical" evidence="6">
    <location>
        <begin position="182"/>
        <end position="205"/>
    </location>
</feature>
<proteinExistence type="predicted"/>
<dbReference type="InterPro" id="IPR036721">
    <property type="entry name" value="RCK_C_sf"/>
</dbReference>
<dbReference type="Pfam" id="PF00359">
    <property type="entry name" value="PTS_EIIA_2"/>
    <property type="match status" value="1"/>
</dbReference>
<evidence type="ECO:0000259" key="8">
    <source>
        <dbReference type="PROSITE" id="PS51202"/>
    </source>
</evidence>
<dbReference type="InterPro" id="IPR050367">
    <property type="entry name" value="APC_superfamily"/>
</dbReference>
<dbReference type="Gene3D" id="3.30.70.1450">
    <property type="entry name" value="Regulator of K+ conductance, C-terminal domain"/>
    <property type="match status" value="1"/>
</dbReference>
<evidence type="ECO:0000256" key="3">
    <source>
        <dbReference type="ARBA" id="ARBA00022692"/>
    </source>
</evidence>
<dbReference type="SUPFAM" id="SSF116726">
    <property type="entry name" value="TrkA C-terminal domain-like"/>
    <property type="match status" value="1"/>
</dbReference>
<evidence type="ECO:0000313" key="9">
    <source>
        <dbReference type="EMBL" id="NGP78035.1"/>
    </source>
</evidence>
<feature type="transmembrane region" description="Helical" evidence="6">
    <location>
        <begin position="226"/>
        <end position="247"/>
    </location>
</feature>
<evidence type="ECO:0000256" key="6">
    <source>
        <dbReference type="SAM" id="Phobius"/>
    </source>
</evidence>
<dbReference type="GO" id="GO:0008324">
    <property type="term" value="F:monoatomic cation transmembrane transporter activity"/>
    <property type="evidence" value="ECO:0007669"/>
    <property type="project" value="InterPro"/>
</dbReference>
<dbReference type="Pfam" id="PF02080">
    <property type="entry name" value="TrkA_C"/>
    <property type="match status" value="1"/>
</dbReference>
<keyword evidence="2" id="KW-1003">Cell membrane</keyword>
<organism evidence="9 10">
    <name type="scientific">Halalkalibaculum roseum</name>
    <dbReference type="NCBI Taxonomy" id="2709311"/>
    <lineage>
        <taxon>Bacteria</taxon>
        <taxon>Pseudomonadati</taxon>
        <taxon>Balneolota</taxon>
        <taxon>Balneolia</taxon>
        <taxon>Balneolales</taxon>
        <taxon>Balneolaceae</taxon>
        <taxon>Halalkalibaculum</taxon>
    </lineage>
</organism>
<feature type="transmembrane region" description="Helical" evidence="6">
    <location>
        <begin position="82"/>
        <end position="107"/>
    </location>
</feature>
<feature type="transmembrane region" description="Helical" evidence="6">
    <location>
        <begin position="12"/>
        <end position="37"/>
    </location>
</feature>
<dbReference type="Gene3D" id="1.20.1740.10">
    <property type="entry name" value="Amino acid/polyamine transporter I"/>
    <property type="match status" value="1"/>
</dbReference>
<feature type="transmembrane region" description="Helical" evidence="6">
    <location>
        <begin position="352"/>
        <end position="373"/>
    </location>
</feature>
<feature type="domain" description="PTS EIIA type-2" evidence="7">
    <location>
        <begin position="477"/>
        <end position="632"/>
    </location>
</feature>
<evidence type="ECO:0000313" key="10">
    <source>
        <dbReference type="Proteomes" id="UP000473278"/>
    </source>
</evidence>
<feature type="transmembrane region" description="Helical" evidence="6">
    <location>
        <begin position="149"/>
        <end position="170"/>
    </location>
</feature>
<protein>
    <submittedName>
        <fullName evidence="9">Amino acid permease</fullName>
    </submittedName>
</protein>
<keyword evidence="3 6" id="KW-0812">Transmembrane</keyword>
<comment type="subcellular location">
    <subcellularLocation>
        <location evidence="1">Cell membrane</location>
        <topology evidence="1">Multi-pass membrane protein</topology>
    </subcellularLocation>
</comment>
<accession>A0A6M1T7V7</accession>
<evidence type="ECO:0000256" key="5">
    <source>
        <dbReference type="ARBA" id="ARBA00023136"/>
    </source>
</evidence>
<sequence length="708" mass="78358">MKHEKLEKQLGLWDVFAISTGAMFSSGFFLLPGIAAAETGPSVFLAYLFAGVLVLPTMLSVSELCTAMPRAGGTYYFIDRSLGPLMGTIGGFGSWLALVLKSAFALIGMGAYIGIFMDVPITLVAVVLTIFFGLVNIIGAKESSFLQKILVAALLGIMFFYIVQGLFHIFSLDFFEITRQQFSPFFINGVNGVLATVGMVFVSYAGLTKVASVAEEVENPDRNIPLGMIMSLIVAVFVYVVGVYLMVGLLEPEAFRSDLTPVATAGEVFLDWLPEPTGLILVVIAAIAAFASTGNAGIMSASRYPMAMARDRLLALRFSEISKRYGTPKIAIIATVLLMIFFLLAFEVEAVAKLASAFQLLLFGLLNLAVIVMRESQIEEYDPGFRSPLYPWLQIMGMIISVFLILEMGLLSIMFTALIAVFSVGWYFYYAHNKIEREGAIFHVHARLGQRRYHGLEHEMRTILREKGLRDEDPYEEVVARSMVIDNLDSSVSYKEVINKAVSLLAGRTELPENKLSKIFYGVNQEGAIPIGRGVALNHARVEQDIRAEMVLIRVKGGLDIDAEQFESLSREKQDDKQKVRAFIFLVSSEKHSGSHLRILAHIAEMVDTRHFMDRWLTAEGEADIREIMLRDEHFINLVITQDDETSSMIGKEIKDVKLPGDSLVAILERDGELVIPHGDTIIREGDKISIIGEKEAIEQAKQLKKGS</sequence>
<dbReference type="PROSITE" id="PS51094">
    <property type="entry name" value="PTS_EIIA_TYPE_2"/>
    <property type="match status" value="1"/>
</dbReference>
<dbReference type="GO" id="GO:0006813">
    <property type="term" value="P:potassium ion transport"/>
    <property type="evidence" value="ECO:0007669"/>
    <property type="project" value="InterPro"/>
</dbReference>
<feature type="domain" description="RCK C-terminal" evidence="8">
    <location>
        <begin position="623"/>
        <end position="707"/>
    </location>
</feature>
<dbReference type="PROSITE" id="PS51202">
    <property type="entry name" value="RCK_C"/>
    <property type="match status" value="1"/>
</dbReference>
<keyword evidence="10" id="KW-1185">Reference proteome</keyword>
<dbReference type="Gene3D" id="3.40.930.10">
    <property type="entry name" value="Mannitol-specific EII, Chain A"/>
    <property type="match status" value="1"/>
</dbReference>
<keyword evidence="4 6" id="KW-1133">Transmembrane helix</keyword>
<dbReference type="Pfam" id="PF13520">
    <property type="entry name" value="AA_permease_2"/>
    <property type="match status" value="1"/>
</dbReference>
<keyword evidence="5 6" id="KW-0472">Membrane</keyword>
<evidence type="ECO:0000256" key="1">
    <source>
        <dbReference type="ARBA" id="ARBA00004651"/>
    </source>
</evidence>
<dbReference type="GO" id="GO:0005886">
    <property type="term" value="C:plasma membrane"/>
    <property type="evidence" value="ECO:0007669"/>
    <property type="project" value="UniProtKB-SubCell"/>
</dbReference>
<feature type="transmembrane region" description="Helical" evidence="6">
    <location>
        <begin position="43"/>
        <end position="61"/>
    </location>
</feature>
<gene>
    <name evidence="9" type="ORF">G3570_15405</name>
</gene>
<dbReference type="PANTHER" id="PTHR42770:SF7">
    <property type="entry name" value="MEMBRANE PROTEIN"/>
    <property type="match status" value="1"/>
</dbReference>
<name>A0A6M1T7V7_9BACT</name>
<dbReference type="AlphaFoldDB" id="A0A6M1T7V7"/>
<dbReference type="SUPFAM" id="SSF55804">
    <property type="entry name" value="Phoshotransferase/anion transport protein"/>
    <property type="match status" value="1"/>
</dbReference>
<feature type="transmembrane region" description="Helical" evidence="6">
    <location>
        <begin position="412"/>
        <end position="430"/>
    </location>
</feature>
<dbReference type="InterPro" id="IPR002178">
    <property type="entry name" value="PTS_EIIA_type-2_dom"/>
</dbReference>
<dbReference type="PANTHER" id="PTHR42770">
    <property type="entry name" value="AMINO ACID TRANSPORTER-RELATED"/>
    <property type="match status" value="1"/>
</dbReference>
<evidence type="ECO:0000256" key="2">
    <source>
        <dbReference type="ARBA" id="ARBA00022475"/>
    </source>
</evidence>
<dbReference type="InterPro" id="IPR002293">
    <property type="entry name" value="AA/rel_permease1"/>
</dbReference>